<dbReference type="EMBL" id="JANAVB010042219">
    <property type="protein sequence ID" value="KAJ6794540.1"/>
    <property type="molecule type" value="Genomic_DNA"/>
</dbReference>
<feature type="domain" description="Alpha/beta hydrolase fold-3" evidence="1">
    <location>
        <begin position="69"/>
        <end position="288"/>
    </location>
</feature>
<keyword evidence="4" id="KW-1185">Reference proteome</keyword>
<dbReference type="InterPro" id="IPR013094">
    <property type="entry name" value="AB_hydrolase_3"/>
</dbReference>
<reference evidence="3" key="1">
    <citation type="journal article" date="2023" name="GigaByte">
        <title>Genome assembly of the bearded iris, Iris pallida Lam.</title>
        <authorList>
            <person name="Bruccoleri R.E."/>
            <person name="Oakeley E.J."/>
            <person name="Faust A.M.E."/>
            <person name="Altorfer M."/>
            <person name="Dessus-Babus S."/>
            <person name="Burckhardt D."/>
            <person name="Oertli M."/>
            <person name="Naumann U."/>
            <person name="Petersen F."/>
            <person name="Wong J."/>
        </authorList>
    </citation>
    <scope>NUCLEOTIDE SEQUENCE</scope>
    <source>
        <strain evidence="3">GSM-AAB239-AS_SAM_17_03QT</strain>
    </source>
</reference>
<protein>
    <submittedName>
        <fullName evidence="3">2-hydroxyisoflavanone dehydratase</fullName>
    </submittedName>
</protein>
<dbReference type="Pfam" id="PF07859">
    <property type="entry name" value="Abhydrolase_3"/>
    <property type="match status" value="1"/>
</dbReference>
<proteinExistence type="predicted"/>
<evidence type="ECO:0000313" key="3">
    <source>
        <dbReference type="EMBL" id="KAJ6826533.1"/>
    </source>
</evidence>
<accession>A0AAX6GDI6</accession>
<dbReference type="Proteomes" id="UP001140949">
    <property type="component" value="Unassembled WGS sequence"/>
</dbReference>
<evidence type="ECO:0000313" key="4">
    <source>
        <dbReference type="Proteomes" id="UP001140949"/>
    </source>
</evidence>
<dbReference type="Gene3D" id="3.40.50.1820">
    <property type="entry name" value="alpha/beta hydrolase"/>
    <property type="match status" value="1"/>
</dbReference>
<organism evidence="3 4">
    <name type="scientific">Iris pallida</name>
    <name type="common">Sweet iris</name>
    <dbReference type="NCBI Taxonomy" id="29817"/>
    <lineage>
        <taxon>Eukaryota</taxon>
        <taxon>Viridiplantae</taxon>
        <taxon>Streptophyta</taxon>
        <taxon>Embryophyta</taxon>
        <taxon>Tracheophyta</taxon>
        <taxon>Spermatophyta</taxon>
        <taxon>Magnoliopsida</taxon>
        <taxon>Liliopsida</taxon>
        <taxon>Asparagales</taxon>
        <taxon>Iridaceae</taxon>
        <taxon>Iridoideae</taxon>
        <taxon>Irideae</taxon>
        <taxon>Iris</taxon>
    </lineage>
</organism>
<dbReference type="SUPFAM" id="SSF53474">
    <property type="entry name" value="alpha/beta-Hydrolases"/>
    <property type="match status" value="1"/>
</dbReference>
<gene>
    <name evidence="2" type="ORF">M6B38_230475</name>
    <name evidence="3" type="ORF">M6B38_372125</name>
</gene>
<dbReference type="InterPro" id="IPR029058">
    <property type="entry name" value="AB_hydrolase_fold"/>
</dbReference>
<sequence length="311" mass="34271">MSIVAEVPGILQLLSDGSVKRFPLPTTAASDEFSDGYKTKDVVIDSAKPITARIFVPDTGDDLHRLPVLMHFHGGGFCICSTTWLPFHAYLGGVCVKSQVLIVSVDYRLAPEHKIPTPYDDCHSSLQWLASNACGGEPWLGRADLSRVFLSGESAGANIVHHVMLRVARDGVEEGLNIRGLMIIHPYFGSEERIESELAEGMEAPLAKSDLFWRLSLPEGSDRDHWASNFEKTAADAEGLWQRFPAVAVFIAGMDLLKERGIMYAEFLRSKGLAVDVVVAEGQEHAFHLLNHDSDDALLLQSQMADFMNKH</sequence>
<dbReference type="GO" id="GO:0016787">
    <property type="term" value="F:hydrolase activity"/>
    <property type="evidence" value="ECO:0007669"/>
    <property type="project" value="InterPro"/>
</dbReference>
<dbReference type="EMBL" id="JANAVB010020893">
    <property type="protein sequence ID" value="KAJ6826533.1"/>
    <property type="molecule type" value="Genomic_DNA"/>
</dbReference>
<dbReference type="PANTHER" id="PTHR23024:SF635">
    <property type="entry name" value="OS07G0162700 PROTEIN"/>
    <property type="match status" value="1"/>
</dbReference>
<dbReference type="InterPro" id="IPR050466">
    <property type="entry name" value="Carboxylest/Gibb_receptor"/>
</dbReference>
<evidence type="ECO:0000313" key="2">
    <source>
        <dbReference type="EMBL" id="KAJ6794540.1"/>
    </source>
</evidence>
<reference evidence="3" key="2">
    <citation type="submission" date="2023-04" db="EMBL/GenBank/DDBJ databases">
        <authorList>
            <person name="Bruccoleri R.E."/>
            <person name="Oakeley E.J."/>
            <person name="Faust A.-M."/>
            <person name="Dessus-Babus S."/>
            <person name="Altorfer M."/>
            <person name="Burckhardt D."/>
            <person name="Oertli M."/>
            <person name="Naumann U."/>
            <person name="Petersen F."/>
            <person name="Wong J."/>
        </authorList>
    </citation>
    <scope>NUCLEOTIDE SEQUENCE</scope>
    <source>
        <strain evidence="3">GSM-AAB239-AS_SAM_17_03QT</strain>
        <tissue evidence="3">Leaf</tissue>
    </source>
</reference>
<dbReference type="AlphaFoldDB" id="A0AAX6GDI6"/>
<evidence type="ECO:0000259" key="1">
    <source>
        <dbReference type="Pfam" id="PF07859"/>
    </source>
</evidence>
<comment type="caution">
    <text evidence="3">The sequence shown here is derived from an EMBL/GenBank/DDBJ whole genome shotgun (WGS) entry which is preliminary data.</text>
</comment>
<name>A0AAX6GDI6_IRIPA</name>
<dbReference type="PANTHER" id="PTHR23024">
    <property type="entry name" value="ARYLACETAMIDE DEACETYLASE"/>
    <property type="match status" value="1"/>
</dbReference>